<dbReference type="InterPro" id="IPR000608">
    <property type="entry name" value="UBC"/>
</dbReference>
<protein>
    <submittedName>
        <fullName evidence="5">Probable bifunctional E2/E3 enzyme R795</fullName>
    </submittedName>
</protein>
<dbReference type="CDD" id="cd23833">
    <property type="entry name" value="UBCc_ApmR795-like"/>
    <property type="match status" value="1"/>
</dbReference>
<dbReference type="SUPFAM" id="SSF53300">
    <property type="entry name" value="vWA-like"/>
    <property type="match status" value="1"/>
</dbReference>
<dbReference type="InterPro" id="IPR002035">
    <property type="entry name" value="VWF_A"/>
</dbReference>
<dbReference type="EMBL" id="CAMXCT030000198">
    <property type="protein sequence ID" value="CAL4762649.1"/>
    <property type="molecule type" value="Genomic_DNA"/>
</dbReference>
<dbReference type="PANTHER" id="PTHR24068">
    <property type="entry name" value="UBIQUITIN-CONJUGATING ENZYME E2"/>
    <property type="match status" value="1"/>
</dbReference>
<dbReference type="SMART" id="SM00212">
    <property type="entry name" value="UBCc"/>
    <property type="match status" value="1"/>
</dbReference>
<dbReference type="Gene3D" id="3.40.50.410">
    <property type="entry name" value="von Willebrand factor, type A domain"/>
    <property type="match status" value="1"/>
</dbReference>
<evidence type="ECO:0000313" key="4">
    <source>
        <dbReference type="EMBL" id="CAL1128712.1"/>
    </source>
</evidence>
<reference evidence="4" key="2">
    <citation type="submission" date="2024-04" db="EMBL/GenBank/DDBJ databases">
        <authorList>
            <person name="Chen Y."/>
            <person name="Shah S."/>
            <person name="Dougan E. K."/>
            <person name="Thang M."/>
            <person name="Chan C."/>
        </authorList>
    </citation>
    <scope>NUCLEOTIDE SEQUENCE [LARGE SCALE GENOMIC DNA]</scope>
</reference>
<dbReference type="InterPro" id="IPR016135">
    <property type="entry name" value="UBQ-conjugating_enzyme/RWD"/>
</dbReference>
<gene>
    <name evidence="3" type="ORF">C1SCF055_LOCUS3671</name>
</gene>
<reference evidence="3" key="1">
    <citation type="submission" date="2022-10" db="EMBL/GenBank/DDBJ databases">
        <authorList>
            <person name="Chen Y."/>
            <person name="Dougan E. K."/>
            <person name="Chan C."/>
            <person name="Rhodes N."/>
            <person name="Thang M."/>
        </authorList>
    </citation>
    <scope>NUCLEOTIDE SEQUENCE</scope>
</reference>
<dbReference type="Pfam" id="PF00092">
    <property type="entry name" value="VWA"/>
    <property type="match status" value="1"/>
</dbReference>
<evidence type="ECO:0000313" key="3">
    <source>
        <dbReference type="EMBL" id="CAI3975337.1"/>
    </source>
</evidence>
<evidence type="ECO:0000313" key="5">
    <source>
        <dbReference type="EMBL" id="CAL4762649.1"/>
    </source>
</evidence>
<dbReference type="SUPFAM" id="SSF54495">
    <property type="entry name" value="UBC-like"/>
    <property type="match status" value="1"/>
</dbReference>
<evidence type="ECO:0000313" key="6">
    <source>
        <dbReference type="Proteomes" id="UP001152797"/>
    </source>
</evidence>
<dbReference type="CDD" id="cd00198">
    <property type="entry name" value="vWFA"/>
    <property type="match status" value="1"/>
</dbReference>
<evidence type="ECO:0000259" key="2">
    <source>
        <dbReference type="PROSITE" id="PS50234"/>
    </source>
</evidence>
<dbReference type="OrthoDB" id="269518at2759"/>
<dbReference type="PROSITE" id="PS50127">
    <property type="entry name" value="UBC_2"/>
    <property type="match status" value="1"/>
</dbReference>
<dbReference type="Proteomes" id="UP001152797">
    <property type="component" value="Unassembled WGS sequence"/>
</dbReference>
<accession>A0A9P1FIM8</accession>
<dbReference type="InterPro" id="IPR036465">
    <property type="entry name" value="vWFA_dom_sf"/>
</dbReference>
<dbReference type="Pfam" id="PF00179">
    <property type="entry name" value="UQ_con"/>
    <property type="match status" value="1"/>
</dbReference>
<comment type="caution">
    <text evidence="3">The sequence shown here is derived from an EMBL/GenBank/DDBJ whole genome shotgun (WGS) entry which is preliminary data.</text>
</comment>
<dbReference type="EMBL" id="CAMXCT020000198">
    <property type="protein sequence ID" value="CAL1128712.1"/>
    <property type="molecule type" value="Genomic_DNA"/>
</dbReference>
<feature type="domain" description="VWFA" evidence="2">
    <location>
        <begin position="54"/>
        <end position="242"/>
    </location>
</feature>
<feature type="domain" description="UBC core" evidence="1">
    <location>
        <begin position="312"/>
        <end position="458"/>
    </location>
</feature>
<name>A0A9P1FIM8_9DINO</name>
<sequence>MRLWGPMRDAGDGLRVGTILKDDWCVGDFCDDDNSDDEDDDDEGAAGGCRAVGEYRLVLTSDGHAREHGDRDKSMTRLEVVKQLFNAYVDRSLAYDYPCAIGLVCFGGKVTERCKLTAAYESFRDCVQDVKEDGDTCLFDALHKAGSLLKEWQNRQMSRTRSLPAPKLRIVALSDGKDTCSDKGPLEVARFLRASNIVVDSVLIGTETDYRLHRISKASGGYVFKPESLKDAVRLNELEVFLSCHERPKLDKSKLNNWQALGPRGCPVDSCSEDHVPPRKQPQELRHAVHGLEDALRDAAPAPGPSAVPNPQRQQRILQEMRQLHRSPHPAVDIFPSCCNVGFWQATMSGPDGTAYAGGVWKIYVQFPADYPVVPPQLRFITPIKHCNINQHGRVCHSILGRNWTRDTSMQVVLQNVYGLLLEPDVEDPLDSTLALAFYDDNGLYETSIVEYVEKHAKAKTRADWFKLLSAPEELVETLPDRDVSVLTGGLPGVQEQMVKSLSSHGFQQITNLVHFGQERGYAAIGEDLVAGVDAAERRKVFSRVGDVYLCFEGGPGVAEEARVAFSRGARVVPLMGLGGAAGGDYGFPLQALEVPTWCSSEDWARLSQLGNVEEVADAVVRVLHKALQDPRSRGGNARKIADNSPDVVVTGPMCLVCGP</sequence>
<dbReference type="PROSITE" id="PS50234">
    <property type="entry name" value="VWFA"/>
    <property type="match status" value="1"/>
</dbReference>
<organism evidence="3">
    <name type="scientific">Cladocopium goreaui</name>
    <dbReference type="NCBI Taxonomy" id="2562237"/>
    <lineage>
        <taxon>Eukaryota</taxon>
        <taxon>Sar</taxon>
        <taxon>Alveolata</taxon>
        <taxon>Dinophyceae</taxon>
        <taxon>Suessiales</taxon>
        <taxon>Symbiodiniaceae</taxon>
        <taxon>Cladocopium</taxon>
    </lineage>
</organism>
<dbReference type="Gene3D" id="3.40.50.450">
    <property type="match status" value="1"/>
</dbReference>
<dbReference type="Gene3D" id="3.10.110.10">
    <property type="entry name" value="Ubiquitin Conjugating Enzyme"/>
    <property type="match status" value="1"/>
</dbReference>
<keyword evidence="6" id="KW-1185">Reference proteome</keyword>
<proteinExistence type="predicted"/>
<evidence type="ECO:0000259" key="1">
    <source>
        <dbReference type="PROSITE" id="PS50127"/>
    </source>
</evidence>
<dbReference type="SUPFAM" id="SSF102405">
    <property type="entry name" value="MCP/YpsA-like"/>
    <property type="match status" value="1"/>
</dbReference>
<dbReference type="EMBL" id="CAMXCT010000198">
    <property type="protein sequence ID" value="CAI3975337.1"/>
    <property type="molecule type" value="Genomic_DNA"/>
</dbReference>
<dbReference type="AlphaFoldDB" id="A0A9P1FIM8"/>